<evidence type="ECO:0000313" key="8">
    <source>
        <dbReference type="EMBL" id="PSV92467.1"/>
    </source>
</evidence>
<reference evidence="8 9" key="1">
    <citation type="submission" date="2018-01" db="EMBL/GenBank/DDBJ databases">
        <title>Whole genome sequencing of Histamine producing bacteria.</title>
        <authorList>
            <person name="Butler K."/>
        </authorList>
    </citation>
    <scope>NUCLEOTIDE SEQUENCE [LARGE SCALE GENOMIC DNA]</scope>
    <source>
        <strain evidence="8 9">NCIMB 13481</strain>
    </source>
</reference>
<feature type="transmembrane region" description="Helical" evidence="7">
    <location>
        <begin position="351"/>
        <end position="369"/>
    </location>
</feature>
<protein>
    <submittedName>
        <fullName evidence="8">Amino acid permease</fullName>
    </submittedName>
</protein>
<keyword evidence="2" id="KW-0813">Transport</keyword>
<evidence type="ECO:0000256" key="7">
    <source>
        <dbReference type="SAM" id="Phobius"/>
    </source>
</evidence>
<keyword evidence="6 7" id="KW-0472">Membrane</keyword>
<evidence type="ECO:0000256" key="3">
    <source>
        <dbReference type="ARBA" id="ARBA00022475"/>
    </source>
</evidence>
<dbReference type="GO" id="GO:0022857">
    <property type="term" value="F:transmembrane transporter activity"/>
    <property type="evidence" value="ECO:0007669"/>
    <property type="project" value="InterPro"/>
</dbReference>
<accession>A0A2T3MF90</accession>
<feature type="transmembrane region" description="Helical" evidence="7">
    <location>
        <begin position="12"/>
        <end position="32"/>
    </location>
</feature>
<evidence type="ECO:0000313" key="9">
    <source>
        <dbReference type="Proteomes" id="UP000241954"/>
    </source>
</evidence>
<feature type="transmembrane region" description="Helical" evidence="7">
    <location>
        <begin position="427"/>
        <end position="451"/>
    </location>
</feature>
<proteinExistence type="predicted"/>
<evidence type="ECO:0000256" key="5">
    <source>
        <dbReference type="ARBA" id="ARBA00022989"/>
    </source>
</evidence>
<dbReference type="GO" id="GO:0005886">
    <property type="term" value="C:plasma membrane"/>
    <property type="evidence" value="ECO:0007669"/>
    <property type="project" value="UniProtKB-SubCell"/>
</dbReference>
<name>A0A2T3MF90_9GAMM</name>
<feature type="transmembrane region" description="Helical" evidence="7">
    <location>
        <begin position="389"/>
        <end position="406"/>
    </location>
</feature>
<dbReference type="InterPro" id="IPR050367">
    <property type="entry name" value="APC_superfamily"/>
</dbReference>
<evidence type="ECO:0000256" key="1">
    <source>
        <dbReference type="ARBA" id="ARBA00004651"/>
    </source>
</evidence>
<sequence>MSVNTDHRHQMSLVTFLFFSIAGGGFILRSIINQYTNWGYNSWILYLVATLIYAIPYTFMVIELSSIKQLRESESGYQTWLNLILGRKMGFIAGFFYFYVNIFYFVDLLPNVLTYGLYTIYADVEYVTALTTQAWFKPIISISSISLFWLATYVSMKGPKWLATLLSFAGYAGFSLTIVFLVSAVFKLSTGTIMSNGVPVVPKYYEAMDLSWGMIASMSWALQSLGGLEALAAYKRNIRGGERSFRIGLLLNVTLFSIVMIACALLTNMILPAEQAAKLGLLSAIYVVFQQLGFPMWWTNVIAFFLLLTTLCGSLMLWTAAPVKMLFVDAPKGIFGEKLSETNHEGTPINALKLQGILVTIIIIIFMLGQMNAESGINSILVAVKNLNGGAATLPVLFMLAGYIKLRWDSNNPEYARDFYFLGKGRLFASLAVIPIVIIFSAATFTALVPAPELWVENFGGTLIQFILGPMSIIAVTIYCSIIFDRWRVKNPHDHSHFNVISTENTKEDKIKLDTQELM</sequence>
<dbReference type="RefSeq" id="WP_107237860.1">
    <property type="nucleotide sequence ID" value="NZ_PYLW01000023.1"/>
</dbReference>
<dbReference type="Proteomes" id="UP000241954">
    <property type="component" value="Unassembled WGS sequence"/>
</dbReference>
<evidence type="ECO:0000256" key="2">
    <source>
        <dbReference type="ARBA" id="ARBA00022448"/>
    </source>
</evidence>
<feature type="transmembrane region" description="Helical" evidence="7">
    <location>
        <begin position="44"/>
        <end position="64"/>
    </location>
</feature>
<feature type="transmembrane region" description="Helical" evidence="7">
    <location>
        <begin position="249"/>
        <end position="271"/>
    </location>
</feature>
<feature type="transmembrane region" description="Helical" evidence="7">
    <location>
        <begin position="161"/>
        <end position="186"/>
    </location>
</feature>
<dbReference type="InterPro" id="IPR002293">
    <property type="entry name" value="AA/rel_permease1"/>
</dbReference>
<feature type="transmembrane region" description="Helical" evidence="7">
    <location>
        <begin position="210"/>
        <end position="228"/>
    </location>
</feature>
<feature type="transmembrane region" description="Helical" evidence="7">
    <location>
        <begin position="135"/>
        <end position="154"/>
    </location>
</feature>
<feature type="transmembrane region" description="Helical" evidence="7">
    <location>
        <begin position="297"/>
        <end position="318"/>
    </location>
</feature>
<dbReference type="PANTHER" id="PTHR42770">
    <property type="entry name" value="AMINO ACID TRANSPORTER-RELATED"/>
    <property type="match status" value="1"/>
</dbReference>
<keyword evidence="4 7" id="KW-0812">Transmembrane</keyword>
<keyword evidence="3" id="KW-1003">Cell membrane</keyword>
<dbReference type="AlphaFoldDB" id="A0A2T3MF90"/>
<evidence type="ECO:0000256" key="4">
    <source>
        <dbReference type="ARBA" id="ARBA00022692"/>
    </source>
</evidence>
<keyword evidence="5 7" id="KW-1133">Transmembrane helix</keyword>
<feature type="transmembrane region" description="Helical" evidence="7">
    <location>
        <begin position="85"/>
        <end position="106"/>
    </location>
</feature>
<dbReference type="Gene3D" id="1.20.1740.10">
    <property type="entry name" value="Amino acid/polyamine transporter I"/>
    <property type="match status" value="1"/>
</dbReference>
<comment type="subcellular location">
    <subcellularLocation>
        <location evidence="1">Cell membrane</location>
        <topology evidence="1">Multi-pass membrane protein</topology>
    </subcellularLocation>
</comment>
<organism evidence="8 9">
    <name type="scientific">Photobacterium iliopiscarium</name>
    <dbReference type="NCBI Taxonomy" id="56192"/>
    <lineage>
        <taxon>Bacteria</taxon>
        <taxon>Pseudomonadati</taxon>
        <taxon>Pseudomonadota</taxon>
        <taxon>Gammaproteobacteria</taxon>
        <taxon>Vibrionales</taxon>
        <taxon>Vibrionaceae</taxon>
        <taxon>Photobacterium</taxon>
    </lineage>
</organism>
<feature type="transmembrane region" description="Helical" evidence="7">
    <location>
        <begin position="463"/>
        <end position="484"/>
    </location>
</feature>
<evidence type="ECO:0000256" key="6">
    <source>
        <dbReference type="ARBA" id="ARBA00023136"/>
    </source>
</evidence>
<dbReference type="EMBL" id="PYLW01000023">
    <property type="protein sequence ID" value="PSV92467.1"/>
    <property type="molecule type" value="Genomic_DNA"/>
</dbReference>
<dbReference type="Pfam" id="PF13520">
    <property type="entry name" value="AA_permease_2"/>
    <property type="match status" value="1"/>
</dbReference>
<comment type="caution">
    <text evidence="8">The sequence shown here is derived from an EMBL/GenBank/DDBJ whole genome shotgun (WGS) entry which is preliminary data.</text>
</comment>
<dbReference type="PIRSF" id="PIRSF006060">
    <property type="entry name" value="AA_transporter"/>
    <property type="match status" value="1"/>
</dbReference>
<gene>
    <name evidence="8" type="ORF">C9I88_16595</name>
</gene>
<dbReference type="PANTHER" id="PTHR42770:SF15">
    <property type="entry name" value="GLUTAMATE_GAMMA-AMINOBUTYRATE ANTIPORTER-RELATED"/>
    <property type="match status" value="1"/>
</dbReference>